<evidence type="ECO:0000256" key="8">
    <source>
        <dbReference type="PROSITE-ProRule" id="PRU00855"/>
    </source>
</evidence>
<dbReference type="GO" id="GO:0008270">
    <property type="term" value="F:zinc ion binding"/>
    <property type="evidence" value="ECO:0007669"/>
    <property type="project" value="UniProtKB-KW"/>
</dbReference>
<evidence type="ECO:0000259" key="9">
    <source>
        <dbReference type="PROSITE" id="PS51522"/>
    </source>
</evidence>
<dbReference type="Pfam" id="PF05741">
    <property type="entry name" value="zf-nanos"/>
    <property type="match status" value="1"/>
</dbReference>
<evidence type="ECO:0000256" key="1">
    <source>
        <dbReference type="ARBA" id="ARBA00004496"/>
    </source>
</evidence>
<dbReference type="PANTHER" id="PTHR12887">
    <property type="entry name" value="NANOS PROTEIN"/>
    <property type="match status" value="1"/>
</dbReference>
<dbReference type="EMBL" id="MRZV01001316">
    <property type="protein sequence ID" value="PIK38765.1"/>
    <property type="molecule type" value="Genomic_DNA"/>
</dbReference>
<dbReference type="Gene3D" id="4.10.60.30">
    <property type="entry name" value="Nanos, RNA-binding domain"/>
    <property type="match status" value="1"/>
</dbReference>
<comment type="caution">
    <text evidence="10">The sequence shown here is derived from an EMBL/GenBank/DDBJ whole genome shotgun (WGS) entry which is preliminary data.</text>
</comment>
<comment type="subcellular location">
    <subcellularLocation>
        <location evidence="1">Cytoplasm</location>
    </subcellularLocation>
</comment>
<protein>
    <recommendedName>
        <fullName evidence="9">Nanos-type domain-containing protein</fullName>
    </recommendedName>
</protein>
<keyword evidence="3" id="KW-0479">Metal-binding</keyword>
<dbReference type="InterPro" id="IPR038129">
    <property type="entry name" value="Nanos_sf"/>
</dbReference>
<sequence>MEFNPLKDYLGLNALVSRFVVRDSQPFTATIDLQRRCSPCETEGPVGSDMDGPQNSSHQLQPFEIMKLSRVYGDKNNRRKPRKPLSHCVFCKNNAESERVFSSHTLKDENHNITCPILRAYTCPICGANGDSAHTIKYCPLNRGSSF</sequence>
<dbReference type="GO" id="GO:0003723">
    <property type="term" value="F:RNA binding"/>
    <property type="evidence" value="ECO:0007669"/>
    <property type="project" value="UniProtKB-UniRule"/>
</dbReference>
<dbReference type="OrthoDB" id="10010129at2759"/>
<keyword evidence="5" id="KW-0862">Zinc</keyword>
<keyword evidence="4 8" id="KW-0863">Zinc-finger</keyword>
<evidence type="ECO:0000256" key="4">
    <source>
        <dbReference type="ARBA" id="ARBA00022771"/>
    </source>
</evidence>
<evidence type="ECO:0000313" key="10">
    <source>
        <dbReference type="EMBL" id="PIK38765.1"/>
    </source>
</evidence>
<evidence type="ECO:0000256" key="7">
    <source>
        <dbReference type="ARBA" id="ARBA00022884"/>
    </source>
</evidence>
<dbReference type="InterPro" id="IPR024161">
    <property type="entry name" value="Znf_nanos-typ"/>
</dbReference>
<dbReference type="InterPro" id="IPR008705">
    <property type="entry name" value="Nanos/Xcar2"/>
</dbReference>
<reference evidence="10 11" key="1">
    <citation type="journal article" date="2017" name="PLoS Biol.">
        <title>The sea cucumber genome provides insights into morphological evolution and visceral regeneration.</title>
        <authorList>
            <person name="Zhang X."/>
            <person name="Sun L."/>
            <person name="Yuan J."/>
            <person name="Sun Y."/>
            <person name="Gao Y."/>
            <person name="Zhang L."/>
            <person name="Li S."/>
            <person name="Dai H."/>
            <person name="Hamel J.F."/>
            <person name="Liu C."/>
            <person name="Yu Y."/>
            <person name="Liu S."/>
            <person name="Lin W."/>
            <person name="Guo K."/>
            <person name="Jin S."/>
            <person name="Xu P."/>
            <person name="Storey K.B."/>
            <person name="Huan P."/>
            <person name="Zhang T."/>
            <person name="Zhou Y."/>
            <person name="Zhang J."/>
            <person name="Lin C."/>
            <person name="Li X."/>
            <person name="Xing L."/>
            <person name="Huo D."/>
            <person name="Sun M."/>
            <person name="Wang L."/>
            <person name="Mercier A."/>
            <person name="Li F."/>
            <person name="Yang H."/>
            <person name="Xiang J."/>
        </authorList>
    </citation>
    <scope>NUCLEOTIDE SEQUENCE [LARGE SCALE GENOMIC DNA]</scope>
    <source>
        <strain evidence="10">Shaxun</strain>
        <tissue evidence="10">Muscle</tissue>
    </source>
</reference>
<dbReference type="GO" id="GO:0006417">
    <property type="term" value="P:regulation of translation"/>
    <property type="evidence" value="ECO:0007669"/>
    <property type="project" value="UniProtKB-UniRule"/>
</dbReference>
<comment type="similarity">
    <text evidence="8">Belongs to the nanos family.</text>
</comment>
<evidence type="ECO:0000256" key="3">
    <source>
        <dbReference type="ARBA" id="ARBA00022723"/>
    </source>
</evidence>
<dbReference type="PROSITE" id="PS51522">
    <property type="entry name" value="ZF_NANOS"/>
    <property type="match status" value="1"/>
</dbReference>
<feature type="domain" description="Nanos-type" evidence="9">
    <location>
        <begin position="87"/>
        <end position="141"/>
    </location>
</feature>
<proteinExistence type="inferred from homology"/>
<evidence type="ECO:0000256" key="6">
    <source>
        <dbReference type="ARBA" id="ARBA00022845"/>
    </source>
</evidence>
<evidence type="ECO:0000256" key="5">
    <source>
        <dbReference type="ARBA" id="ARBA00022833"/>
    </source>
</evidence>
<dbReference type="STRING" id="307972.A0A2G8JSV3"/>
<organism evidence="10 11">
    <name type="scientific">Stichopus japonicus</name>
    <name type="common">Sea cucumber</name>
    <dbReference type="NCBI Taxonomy" id="307972"/>
    <lineage>
        <taxon>Eukaryota</taxon>
        <taxon>Metazoa</taxon>
        <taxon>Echinodermata</taxon>
        <taxon>Eleutherozoa</taxon>
        <taxon>Echinozoa</taxon>
        <taxon>Holothuroidea</taxon>
        <taxon>Aspidochirotacea</taxon>
        <taxon>Aspidochirotida</taxon>
        <taxon>Stichopodidae</taxon>
        <taxon>Apostichopus</taxon>
    </lineage>
</organism>
<keyword evidence="6 8" id="KW-0810">Translation regulation</keyword>
<gene>
    <name evidence="10" type="ORF">BSL78_24397</name>
</gene>
<name>A0A2G8JSV3_STIJA</name>
<keyword evidence="2" id="KW-0963">Cytoplasm</keyword>
<evidence type="ECO:0000313" key="11">
    <source>
        <dbReference type="Proteomes" id="UP000230750"/>
    </source>
</evidence>
<keyword evidence="7 8" id="KW-0694">RNA-binding</keyword>
<accession>A0A2G8JSV3</accession>
<dbReference type="AlphaFoldDB" id="A0A2G8JSV3"/>
<keyword evidence="11" id="KW-1185">Reference proteome</keyword>
<evidence type="ECO:0000256" key="2">
    <source>
        <dbReference type="ARBA" id="ARBA00022490"/>
    </source>
</evidence>
<dbReference type="GO" id="GO:0005737">
    <property type="term" value="C:cytoplasm"/>
    <property type="evidence" value="ECO:0007669"/>
    <property type="project" value="UniProtKB-SubCell"/>
</dbReference>
<dbReference type="Proteomes" id="UP000230750">
    <property type="component" value="Unassembled WGS sequence"/>
</dbReference>